<gene>
    <name evidence="1" type="ORF">NA56DRAFT_95114</name>
</gene>
<evidence type="ECO:0000313" key="2">
    <source>
        <dbReference type="Proteomes" id="UP000235672"/>
    </source>
</evidence>
<dbReference type="Proteomes" id="UP000235672">
    <property type="component" value="Unassembled WGS sequence"/>
</dbReference>
<accession>A0A2J6Q8Z6</accession>
<proteinExistence type="predicted"/>
<evidence type="ECO:0000313" key="1">
    <source>
        <dbReference type="EMBL" id="PMD22712.1"/>
    </source>
</evidence>
<keyword evidence="2" id="KW-1185">Reference proteome</keyword>
<dbReference type="EMBL" id="KZ613477">
    <property type="protein sequence ID" value="PMD22712.1"/>
    <property type="molecule type" value="Genomic_DNA"/>
</dbReference>
<name>A0A2J6Q8Z6_9HELO</name>
<reference evidence="1 2" key="1">
    <citation type="submission" date="2016-05" db="EMBL/GenBank/DDBJ databases">
        <title>A degradative enzymes factory behind the ericoid mycorrhizal symbiosis.</title>
        <authorList>
            <consortium name="DOE Joint Genome Institute"/>
            <person name="Martino E."/>
            <person name="Morin E."/>
            <person name="Grelet G."/>
            <person name="Kuo A."/>
            <person name="Kohler A."/>
            <person name="Daghino S."/>
            <person name="Barry K."/>
            <person name="Choi C."/>
            <person name="Cichocki N."/>
            <person name="Clum A."/>
            <person name="Copeland A."/>
            <person name="Hainaut M."/>
            <person name="Haridas S."/>
            <person name="Labutti K."/>
            <person name="Lindquist E."/>
            <person name="Lipzen A."/>
            <person name="Khouja H.-R."/>
            <person name="Murat C."/>
            <person name="Ohm R."/>
            <person name="Olson A."/>
            <person name="Spatafora J."/>
            <person name="Veneault-Fourrey C."/>
            <person name="Henrissat B."/>
            <person name="Grigoriev I."/>
            <person name="Martin F."/>
            <person name="Perotto S."/>
        </authorList>
    </citation>
    <scope>NUCLEOTIDE SEQUENCE [LARGE SCALE GENOMIC DNA]</scope>
    <source>
        <strain evidence="1 2">UAMH 7357</strain>
    </source>
</reference>
<dbReference type="OrthoDB" id="3431248at2759"/>
<organism evidence="1 2">
    <name type="scientific">Hyaloscypha hepaticicola</name>
    <dbReference type="NCBI Taxonomy" id="2082293"/>
    <lineage>
        <taxon>Eukaryota</taxon>
        <taxon>Fungi</taxon>
        <taxon>Dikarya</taxon>
        <taxon>Ascomycota</taxon>
        <taxon>Pezizomycotina</taxon>
        <taxon>Leotiomycetes</taxon>
        <taxon>Helotiales</taxon>
        <taxon>Hyaloscyphaceae</taxon>
        <taxon>Hyaloscypha</taxon>
    </lineage>
</organism>
<dbReference type="AlphaFoldDB" id="A0A2J6Q8Z6"/>
<sequence length="617" mass="70832">MHSDGGRFNDADLNYHLPAMAHLATYQTAGQNALNPIQRMMPLPSYQTTGQNLFNQAQQMTLVPIYHPAGQNTFIPIQGIVPLPAHQPARQNAYIPLQHVPERVPVAPSMLFTYANMRGSNRHYFDPLHHALYPAANRQLFTHRVWLPPIARKASFEGLPQGATFFWDSITCANLQPHRPLPPALHGGSYQPRRDQQSQVTYNEYIRQNPQAYGKNHYKGDMVWANFGYYLAEGKWVDPESEEELFAAYMNPPSSQMVEPNLLDLPRRRDHGPCILTPQEQDQFYQEFVEDVTDEHDSEGDPRAWRITPETFAQWAAGAAAGDQYEETLMKTLLPRRSSSKKQRIPPRPDPEFQFDVETGSLLSGIYEPERSPSLLESPIGVDVIRPPPSFNYSYPGVMHDLERHAFGAAWLDLRQRGNNVESVASTPEVFTSERAQKNLVNSEDTLNGYKEYEHVKDSIYRMREQGERGWCENIEQMRRAQEAAEQHVEICRQVQFLKNYVETTPLTTGRLVMRMPTTLNDIPRRPTPPTPTPKRRQYRRYINEAEEHETLQITRTNLLGARLRANHQELLEKNAIKENERLQLLDKVGVKNVDEIPGLVPQKSPSSENLRVRFDL</sequence>
<protein>
    <submittedName>
        <fullName evidence="1">Uncharacterized protein</fullName>
    </submittedName>
</protein>